<dbReference type="AlphaFoldDB" id="A0A2N1MXM0"/>
<evidence type="ECO:0000313" key="2">
    <source>
        <dbReference type="EMBL" id="PKK66329.1"/>
    </source>
</evidence>
<accession>A0A2N1MXM0</accession>
<comment type="caution">
    <text evidence="2">The sequence shown here is derived from an EMBL/GenBank/DDBJ whole genome shotgun (WGS) entry which is preliminary data.</text>
</comment>
<evidence type="ECO:0000256" key="1">
    <source>
        <dbReference type="SAM" id="MobiDB-lite"/>
    </source>
</evidence>
<reference evidence="2 3" key="1">
    <citation type="submission" date="2016-04" db="EMBL/GenBank/DDBJ databases">
        <title>Genome analyses suggest a sexual origin of heterokaryosis in a supposedly ancient asexual fungus.</title>
        <authorList>
            <person name="Ropars J."/>
            <person name="Sedzielewska K."/>
            <person name="Noel J."/>
            <person name="Charron P."/>
            <person name="Farinelli L."/>
            <person name="Marton T."/>
            <person name="Kruger M."/>
            <person name="Pelin A."/>
            <person name="Brachmann A."/>
            <person name="Corradi N."/>
        </authorList>
    </citation>
    <scope>NUCLEOTIDE SEQUENCE [LARGE SCALE GENOMIC DNA]</scope>
    <source>
        <strain evidence="2 3">C2</strain>
    </source>
</reference>
<evidence type="ECO:0000313" key="3">
    <source>
        <dbReference type="Proteomes" id="UP000233469"/>
    </source>
</evidence>
<protein>
    <submittedName>
        <fullName evidence="2">Uncharacterized protein</fullName>
    </submittedName>
</protein>
<proteinExistence type="predicted"/>
<sequence>MKKNRTRVISNLFTVNQHYRTDVKNYSVQEIDNRQEMVEKHPLRLLWKTYIPRKSMLGVFTATDTQYFVIIQPKGVTHVTKFSTNMMLIIELRKQQEREQRGQEKLSKISPHSKQLSQEVAQQSQQFQRRRNYNVATIINIGKITCIRKGNTPKTLKCSGACEPAHSSRASSNELYQSSARAGTGSCGALNYIHYHIHRFISWQLRT</sequence>
<dbReference type="EMBL" id="LLXL01001107">
    <property type="protein sequence ID" value="PKK66329.1"/>
    <property type="molecule type" value="Genomic_DNA"/>
</dbReference>
<dbReference type="VEuPathDB" id="FungiDB:FUN_017172"/>
<organism evidence="2 3">
    <name type="scientific">Rhizophagus irregularis</name>
    <dbReference type="NCBI Taxonomy" id="588596"/>
    <lineage>
        <taxon>Eukaryota</taxon>
        <taxon>Fungi</taxon>
        <taxon>Fungi incertae sedis</taxon>
        <taxon>Mucoromycota</taxon>
        <taxon>Glomeromycotina</taxon>
        <taxon>Glomeromycetes</taxon>
        <taxon>Glomerales</taxon>
        <taxon>Glomeraceae</taxon>
        <taxon>Rhizophagus</taxon>
    </lineage>
</organism>
<feature type="region of interest" description="Disordered" evidence="1">
    <location>
        <begin position="99"/>
        <end position="122"/>
    </location>
</feature>
<name>A0A2N1MXM0_9GLOM</name>
<dbReference type="Proteomes" id="UP000233469">
    <property type="component" value="Unassembled WGS sequence"/>
</dbReference>
<reference evidence="2 3" key="2">
    <citation type="submission" date="2017-10" db="EMBL/GenBank/DDBJ databases">
        <title>Extensive intraspecific genome diversity in a model arbuscular mycorrhizal fungus.</title>
        <authorList>
            <person name="Chen E.C.H."/>
            <person name="Morin E."/>
            <person name="Baudet D."/>
            <person name="Noel J."/>
            <person name="Ndikumana S."/>
            <person name="Charron P."/>
            <person name="St-Onge C."/>
            <person name="Giorgi J."/>
            <person name="Grigoriev I.V."/>
            <person name="Roux C."/>
            <person name="Martin F.M."/>
            <person name="Corradi N."/>
        </authorList>
    </citation>
    <scope>NUCLEOTIDE SEQUENCE [LARGE SCALE GENOMIC DNA]</scope>
    <source>
        <strain evidence="2 3">C2</strain>
    </source>
</reference>
<gene>
    <name evidence="2" type="ORF">RhiirC2_714920</name>
</gene>